<evidence type="ECO:0000313" key="3">
    <source>
        <dbReference type="Proteomes" id="UP000604046"/>
    </source>
</evidence>
<feature type="transmembrane region" description="Helical" evidence="1">
    <location>
        <begin position="20"/>
        <end position="42"/>
    </location>
</feature>
<keyword evidence="1" id="KW-0472">Membrane</keyword>
<name>A0A812TCR4_9DINO</name>
<reference evidence="2" key="1">
    <citation type="submission" date="2021-02" db="EMBL/GenBank/DDBJ databases">
        <authorList>
            <person name="Dougan E. K."/>
            <person name="Rhodes N."/>
            <person name="Thang M."/>
            <person name="Chan C."/>
        </authorList>
    </citation>
    <scope>NUCLEOTIDE SEQUENCE</scope>
</reference>
<comment type="caution">
    <text evidence="2">The sequence shown here is derived from an EMBL/GenBank/DDBJ whole genome shotgun (WGS) entry which is preliminary data.</text>
</comment>
<sequence>MPDVRTSSEKQVTRRPLRPLSTTVVCATLAGLFGAAFVGGGAPTLRDTAPDVEGCVTMGTRSRTWQGGRPNKAMIRSRKGKMPSVNNMKDTYFIVYCRSPKIKEWKPLNIVSGSEAMKTLKSATDNKIAKTVGVDKLAEGQVVKGIGMQLYKQKDEILDQARQMHPSIKYTENVQFGFKEIKNNTVFNDNPGQFMDMRNIELIPPEEELRNLLDDAGEAVEEVQSQVSKVGDQVKGFFSSGGN</sequence>
<dbReference type="PANTHER" id="PTHR48191:SF2">
    <property type="entry name" value="PROTEIN HHL1, CHLOROPLASTIC"/>
    <property type="match status" value="1"/>
</dbReference>
<dbReference type="EMBL" id="CAJNDS010002539">
    <property type="protein sequence ID" value="CAE7517668.1"/>
    <property type="molecule type" value="Genomic_DNA"/>
</dbReference>
<keyword evidence="3" id="KW-1185">Reference proteome</keyword>
<keyword evidence="1" id="KW-1133">Transmembrane helix</keyword>
<organism evidence="2 3">
    <name type="scientific">Symbiodinium natans</name>
    <dbReference type="NCBI Taxonomy" id="878477"/>
    <lineage>
        <taxon>Eukaryota</taxon>
        <taxon>Sar</taxon>
        <taxon>Alveolata</taxon>
        <taxon>Dinophyceae</taxon>
        <taxon>Suessiales</taxon>
        <taxon>Symbiodiniaceae</taxon>
        <taxon>Symbiodinium</taxon>
    </lineage>
</organism>
<dbReference type="OrthoDB" id="441594at2759"/>
<keyword evidence="1" id="KW-0812">Transmembrane</keyword>
<accession>A0A812TCR4</accession>
<evidence type="ECO:0000256" key="1">
    <source>
        <dbReference type="SAM" id="Phobius"/>
    </source>
</evidence>
<dbReference type="InterPro" id="IPR045388">
    <property type="entry name" value="HHL1-like"/>
</dbReference>
<protein>
    <submittedName>
        <fullName evidence="2">HHL1 protein</fullName>
    </submittedName>
</protein>
<gene>
    <name evidence="2" type="primary">HHL1</name>
    <name evidence="2" type="ORF">SNAT2548_LOCUS28974</name>
</gene>
<evidence type="ECO:0000313" key="2">
    <source>
        <dbReference type="EMBL" id="CAE7517668.1"/>
    </source>
</evidence>
<dbReference type="Proteomes" id="UP000604046">
    <property type="component" value="Unassembled WGS sequence"/>
</dbReference>
<dbReference type="PANTHER" id="PTHR48191">
    <property type="entry name" value="PROTEIN HHL1 CHLOROPLASTIC"/>
    <property type="match status" value="1"/>
</dbReference>
<dbReference type="AlphaFoldDB" id="A0A812TCR4"/>
<proteinExistence type="predicted"/>